<dbReference type="Proteomes" id="UP000324800">
    <property type="component" value="Unassembled WGS sequence"/>
</dbReference>
<evidence type="ECO:0000256" key="1">
    <source>
        <dbReference type="SAM" id="MobiDB-lite"/>
    </source>
</evidence>
<reference evidence="2 3" key="1">
    <citation type="submission" date="2019-03" db="EMBL/GenBank/DDBJ databases">
        <title>Single cell metagenomics reveals metabolic interactions within the superorganism composed of flagellate Streblomastix strix and complex community of Bacteroidetes bacteria on its surface.</title>
        <authorList>
            <person name="Treitli S.C."/>
            <person name="Kolisko M."/>
            <person name="Husnik F."/>
            <person name="Keeling P."/>
            <person name="Hampl V."/>
        </authorList>
    </citation>
    <scope>NUCLEOTIDE SEQUENCE [LARGE SCALE GENOMIC DNA]</scope>
    <source>
        <strain evidence="2">ST1C</strain>
    </source>
</reference>
<comment type="caution">
    <text evidence="2">The sequence shown here is derived from an EMBL/GenBank/DDBJ whole genome shotgun (WGS) entry which is preliminary data.</text>
</comment>
<name>A0A5J4UTF5_9EUKA</name>
<protein>
    <submittedName>
        <fullName evidence="2">Uncharacterized protein</fullName>
    </submittedName>
</protein>
<dbReference type="AlphaFoldDB" id="A0A5J4UTF5"/>
<sequence>MKFPKKLGAGWGQLDAKVGGSFPLTQCLKKTLNLNNNEKDRQSQNEDFVEVKDHLSIYDDKEKHTKMDKLNQSENAVKAKDLLTKQKKEENHQETDKQNQSEDFQEIGSF</sequence>
<dbReference type="EMBL" id="SNRW01012914">
    <property type="protein sequence ID" value="KAA6373241.1"/>
    <property type="molecule type" value="Genomic_DNA"/>
</dbReference>
<feature type="region of interest" description="Disordered" evidence="1">
    <location>
        <begin position="62"/>
        <end position="110"/>
    </location>
</feature>
<evidence type="ECO:0000313" key="3">
    <source>
        <dbReference type="Proteomes" id="UP000324800"/>
    </source>
</evidence>
<organism evidence="2 3">
    <name type="scientific">Streblomastix strix</name>
    <dbReference type="NCBI Taxonomy" id="222440"/>
    <lineage>
        <taxon>Eukaryota</taxon>
        <taxon>Metamonada</taxon>
        <taxon>Preaxostyla</taxon>
        <taxon>Oxymonadida</taxon>
        <taxon>Streblomastigidae</taxon>
        <taxon>Streblomastix</taxon>
    </lineage>
</organism>
<accession>A0A5J4UTF5</accession>
<gene>
    <name evidence="2" type="ORF">EZS28_031233</name>
</gene>
<proteinExistence type="predicted"/>
<evidence type="ECO:0000313" key="2">
    <source>
        <dbReference type="EMBL" id="KAA6373241.1"/>
    </source>
</evidence>
<feature type="compositionally biased region" description="Basic and acidic residues" evidence="1">
    <location>
        <begin position="62"/>
        <end position="100"/>
    </location>
</feature>